<feature type="region of interest" description="Disordered" evidence="1">
    <location>
        <begin position="1"/>
        <end position="25"/>
    </location>
</feature>
<protein>
    <recommendedName>
        <fullName evidence="4">SD-repeat containing protein B domain-containing protein</fullName>
    </recommendedName>
</protein>
<reference evidence="2" key="1">
    <citation type="journal article" date="2021" name="PeerJ">
        <title>Extensive microbial diversity within the chicken gut microbiome revealed by metagenomics and culture.</title>
        <authorList>
            <person name="Gilroy R."/>
            <person name="Ravi A."/>
            <person name="Getino M."/>
            <person name="Pursley I."/>
            <person name="Horton D.L."/>
            <person name="Alikhan N.F."/>
            <person name="Baker D."/>
            <person name="Gharbi K."/>
            <person name="Hall N."/>
            <person name="Watson M."/>
            <person name="Adriaenssens E.M."/>
            <person name="Foster-Nyarko E."/>
            <person name="Jarju S."/>
            <person name="Secka A."/>
            <person name="Antonio M."/>
            <person name="Oren A."/>
            <person name="Chaudhuri R.R."/>
            <person name="La Ragione R."/>
            <person name="Hildebrand F."/>
            <person name="Pallen M.J."/>
        </authorList>
    </citation>
    <scope>NUCLEOTIDE SEQUENCE</scope>
    <source>
        <strain evidence="2">CHK188-16595</strain>
    </source>
</reference>
<comment type="caution">
    <text evidence="2">The sequence shown here is derived from an EMBL/GenBank/DDBJ whole genome shotgun (WGS) entry which is preliminary data.</text>
</comment>
<dbReference type="EMBL" id="DWXN01000002">
    <property type="protein sequence ID" value="HJB74144.1"/>
    <property type="molecule type" value="Genomic_DNA"/>
</dbReference>
<dbReference type="AlphaFoldDB" id="A0A9D2S8N2"/>
<evidence type="ECO:0008006" key="4">
    <source>
        <dbReference type="Google" id="ProtNLM"/>
    </source>
</evidence>
<sequence>MKTATVDIGGNTGKTDENGNFTIPNVPDGYHPVTLTDKNGNIIGYTEIEFGRGETGVTAKENGTYLLNSQKNADLKPELALSANGVVTV</sequence>
<reference evidence="2" key="2">
    <citation type="submission" date="2021-04" db="EMBL/GenBank/DDBJ databases">
        <authorList>
            <person name="Gilroy R."/>
        </authorList>
    </citation>
    <scope>NUCLEOTIDE SEQUENCE</scope>
    <source>
        <strain evidence="2">CHK188-16595</strain>
    </source>
</reference>
<evidence type="ECO:0000313" key="3">
    <source>
        <dbReference type="Proteomes" id="UP000823877"/>
    </source>
</evidence>
<gene>
    <name evidence="2" type="ORF">IAA37_00515</name>
</gene>
<accession>A0A9D2S8N2</accession>
<name>A0A9D2S8N2_9FIRM</name>
<evidence type="ECO:0000313" key="2">
    <source>
        <dbReference type="EMBL" id="HJB74144.1"/>
    </source>
</evidence>
<evidence type="ECO:0000256" key="1">
    <source>
        <dbReference type="SAM" id="MobiDB-lite"/>
    </source>
</evidence>
<organism evidence="2 3">
    <name type="scientific">Candidatus Eubacterium faecale</name>
    <dbReference type="NCBI Taxonomy" id="2838568"/>
    <lineage>
        <taxon>Bacteria</taxon>
        <taxon>Bacillati</taxon>
        <taxon>Bacillota</taxon>
        <taxon>Clostridia</taxon>
        <taxon>Eubacteriales</taxon>
        <taxon>Eubacteriaceae</taxon>
        <taxon>Eubacterium</taxon>
    </lineage>
</organism>
<proteinExistence type="predicted"/>
<dbReference type="Proteomes" id="UP000823877">
    <property type="component" value="Unassembled WGS sequence"/>
</dbReference>